<dbReference type="Gene3D" id="3.90.199.10">
    <property type="entry name" value="Topoisomerase II, domain 5"/>
    <property type="match status" value="1"/>
</dbReference>
<comment type="caution">
    <text evidence="12">The sequence shown here is derived from an EMBL/GenBank/DDBJ whole genome shotgun (WGS) entry which is preliminary data.</text>
</comment>
<dbReference type="EMBL" id="PXOH01000038">
    <property type="protein sequence ID" value="PSF32264.1"/>
    <property type="molecule type" value="Genomic_DNA"/>
</dbReference>
<feature type="coiled-coil region" evidence="10">
    <location>
        <begin position="429"/>
        <end position="468"/>
    </location>
</feature>
<evidence type="ECO:0000256" key="2">
    <source>
        <dbReference type="ARBA" id="ARBA00008263"/>
    </source>
</evidence>
<keyword evidence="6 8" id="KW-0238">DNA-binding</keyword>
<dbReference type="GO" id="GO:0006265">
    <property type="term" value="P:DNA topological change"/>
    <property type="evidence" value="ECO:0007669"/>
    <property type="project" value="UniProtKB-UniRule"/>
</dbReference>
<feature type="domain" description="Topo IIA-type catalytic" evidence="11">
    <location>
        <begin position="34"/>
        <end position="503"/>
    </location>
</feature>
<dbReference type="InterPro" id="IPR013760">
    <property type="entry name" value="Topo_IIA-like_dom_sf"/>
</dbReference>
<dbReference type="AlphaFoldDB" id="A0A2T1LS64"/>
<dbReference type="Pfam" id="PF03989">
    <property type="entry name" value="DNA_gyraseA_C"/>
    <property type="match status" value="6"/>
</dbReference>
<dbReference type="InterPro" id="IPR013758">
    <property type="entry name" value="Topo_IIA_A/C_ab"/>
</dbReference>
<dbReference type="FunFam" id="3.90.199.10:FF:000001">
    <property type="entry name" value="DNA gyrase subunit A"/>
    <property type="match status" value="1"/>
</dbReference>
<dbReference type="GO" id="GO:0006261">
    <property type="term" value="P:DNA-templated DNA replication"/>
    <property type="evidence" value="ECO:0007669"/>
    <property type="project" value="UniProtKB-UniRule"/>
</dbReference>
<dbReference type="Pfam" id="PF00521">
    <property type="entry name" value="DNA_topoisoIV"/>
    <property type="match status" value="1"/>
</dbReference>
<proteinExistence type="inferred from homology"/>
<name>A0A2T1LS64_9CHRO</name>
<dbReference type="InterPro" id="IPR013757">
    <property type="entry name" value="Topo_IIA_A_a_sf"/>
</dbReference>
<protein>
    <recommendedName>
        <fullName evidence="8">DNA gyrase subunit A</fullName>
        <ecNumber evidence="8">5.6.2.2</ecNumber>
    </recommendedName>
</protein>
<dbReference type="InterPro" id="IPR002205">
    <property type="entry name" value="Topo_IIA_dom_A"/>
</dbReference>
<evidence type="ECO:0000256" key="7">
    <source>
        <dbReference type="ARBA" id="ARBA00023235"/>
    </source>
</evidence>
<gene>
    <name evidence="8" type="primary">gyrA</name>
    <name evidence="12" type="ORF">C7H19_21790</name>
</gene>
<dbReference type="InterPro" id="IPR050220">
    <property type="entry name" value="Type_II_DNA_Topoisomerases"/>
</dbReference>
<sequence length="876" mass="96960">MTFAQDRIVPTDLSNEMSRSYLEYAMSVIVGRALPDARDGLKPVHRRILFAMYELGLSSDRPFRKCARVVGEVLGKYHPHGDTAVYDALVRMAQDFSMRSPLIAGHGNFGSIDNDPPAAMRYTECRLQALSSHALLQDIEAETVDFIDNFDGSQQEPVVLPAKIPQLLLNGSSGIAVGMATNIPPHNLGELVDGAIALIQNPEISNAELIKIIPGPDFPTGGQILGTSGIKEAYTGGRGSITMRGVASIETIQHRGRPDREAIIVTQLPYQTNKAALVEKIAELVNDKKIEGISDIRDESDRDGMRLVIELKRDAYPRVVLNNLYKQTPIQSNFGANMLAIVNGEPQLLTLKQFLEVFRDFRVEVIIRRTQYELRKASERDHILQGLLVALDNLDAIIHLIRGAADTATAKAELVTQFGLTEVQSDAILQMQLRRLTALEAEKIQAEHEELQAKIADLQDILDKRERIDAIIIDEVQQIKTLHAKPRLTEIVLSEEEIEEADLIANEQAIILLTEQGYIKRMPANTFGAQSRATRGKAGAKIKEDDVVEQFISCKDHDNILFFSDRGVVYTVNAYQIPASSRTARGIPIVQMLPISKEEKITSMVSVSEFTADDYLIMLTQKGFIKKTALSAFSHIRSNGLIAISLEEGDLLRWVRLAKSQDSIIIGSHQGMAIHFKADSQQLRPLGRATKGVKSMKLRKNDKLISMDILPAQVIANLAAAPDIEIEEEDTQTDILPTQVIENLDLEEDIQDETEDLLVEETIQGPWLLAVTANGYGKRIPVTQFRLQNRAGMGVRAIKFRISGDQLIALRVVDSEDELMLVTNRGIVIRQALQAISLQSRTATGVRLQRLDGDDAIAAVALVPPSELDSEEGETE</sequence>
<dbReference type="NCBIfam" id="NF004043">
    <property type="entry name" value="PRK05560.1"/>
    <property type="match status" value="1"/>
</dbReference>
<evidence type="ECO:0000256" key="10">
    <source>
        <dbReference type="SAM" id="Coils"/>
    </source>
</evidence>
<keyword evidence="3 8" id="KW-0547">Nucleotide-binding</keyword>
<reference evidence="12 13" key="1">
    <citation type="submission" date="2018-03" db="EMBL/GenBank/DDBJ databases">
        <title>The ancient ancestry and fast evolution of plastids.</title>
        <authorList>
            <person name="Moore K.R."/>
            <person name="Magnabosco C."/>
            <person name="Momper L."/>
            <person name="Gold D.A."/>
            <person name="Bosak T."/>
            <person name="Fournier G.P."/>
        </authorList>
    </citation>
    <scope>NUCLEOTIDE SEQUENCE [LARGE SCALE GENOMIC DNA]</scope>
    <source>
        <strain evidence="12 13">CCALA 016</strain>
    </source>
</reference>
<dbReference type="InterPro" id="IPR005743">
    <property type="entry name" value="GyrA"/>
</dbReference>
<keyword evidence="4 8" id="KW-0067">ATP-binding</keyword>
<dbReference type="EC" id="5.6.2.2" evidence="8"/>
<evidence type="ECO:0000256" key="3">
    <source>
        <dbReference type="ARBA" id="ARBA00022741"/>
    </source>
</evidence>
<dbReference type="Gene3D" id="1.10.268.10">
    <property type="entry name" value="Topoisomerase, domain 3"/>
    <property type="match status" value="1"/>
</dbReference>
<dbReference type="GO" id="GO:0005737">
    <property type="term" value="C:cytoplasm"/>
    <property type="evidence" value="ECO:0007669"/>
    <property type="project" value="UniProtKB-SubCell"/>
</dbReference>
<dbReference type="CDD" id="cd00187">
    <property type="entry name" value="TOP4c"/>
    <property type="match status" value="1"/>
</dbReference>
<evidence type="ECO:0000256" key="5">
    <source>
        <dbReference type="ARBA" id="ARBA00023029"/>
    </source>
</evidence>
<dbReference type="PROSITE" id="PS52040">
    <property type="entry name" value="TOPO_IIA"/>
    <property type="match status" value="1"/>
</dbReference>
<dbReference type="Gene3D" id="2.120.10.90">
    <property type="entry name" value="DNA gyrase/topoisomerase IV, subunit A, C-terminal"/>
    <property type="match status" value="1"/>
</dbReference>
<comment type="subunit">
    <text evidence="8">Heterotetramer, composed of two GyrA and two GyrB chains. In the heterotetramer, GyrA contains the active site tyrosine that forms a transient covalent intermediate with DNA, while GyrB binds cofactors and catalyzes ATP hydrolysis.</text>
</comment>
<evidence type="ECO:0000256" key="6">
    <source>
        <dbReference type="ARBA" id="ARBA00023125"/>
    </source>
</evidence>
<accession>A0A2T1LS64</accession>
<keyword evidence="7 8" id="KW-0413">Isomerase</keyword>
<dbReference type="NCBIfam" id="NF004044">
    <property type="entry name" value="PRK05561.1"/>
    <property type="match status" value="1"/>
</dbReference>
<dbReference type="SUPFAM" id="SSF101904">
    <property type="entry name" value="GyrA/ParC C-terminal domain-like"/>
    <property type="match status" value="1"/>
</dbReference>
<dbReference type="GO" id="GO:0005694">
    <property type="term" value="C:chromosome"/>
    <property type="evidence" value="ECO:0007669"/>
    <property type="project" value="InterPro"/>
</dbReference>
<dbReference type="PANTHER" id="PTHR43493">
    <property type="entry name" value="DNA GYRASE/TOPOISOMERASE SUBUNIT A"/>
    <property type="match status" value="1"/>
</dbReference>
<feature type="active site" description="O-(5'-phospho-DNA)-tyrosine intermediate" evidence="8 9">
    <location>
        <position position="122"/>
    </location>
</feature>
<dbReference type="InterPro" id="IPR035516">
    <property type="entry name" value="Gyrase/topoIV_suA_C"/>
</dbReference>
<comment type="subcellular location">
    <subcellularLocation>
        <location evidence="8">Cytoplasm</location>
    </subcellularLocation>
</comment>
<evidence type="ECO:0000256" key="1">
    <source>
        <dbReference type="ARBA" id="ARBA00000185"/>
    </source>
</evidence>
<keyword evidence="5 8" id="KW-0799">Topoisomerase</keyword>
<comment type="similarity">
    <text evidence="2 8">Belongs to the type II topoisomerase GyrA/ParC subunit family.</text>
</comment>
<organism evidence="12 13">
    <name type="scientific">Aphanothece hegewaldii CCALA 016</name>
    <dbReference type="NCBI Taxonomy" id="2107694"/>
    <lineage>
        <taxon>Bacteria</taxon>
        <taxon>Bacillati</taxon>
        <taxon>Cyanobacteriota</taxon>
        <taxon>Cyanophyceae</taxon>
        <taxon>Oscillatoriophycideae</taxon>
        <taxon>Chroococcales</taxon>
        <taxon>Aphanothecaceae</taxon>
        <taxon>Aphanothece</taxon>
    </lineage>
</organism>
<dbReference type="SUPFAM" id="SSF56719">
    <property type="entry name" value="Type II DNA topoisomerase"/>
    <property type="match status" value="1"/>
</dbReference>
<dbReference type="GO" id="GO:0005524">
    <property type="term" value="F:ATP binding"/>
    <property type="evidence" value="ECO:0007669"/>
    <property type="project" value="UniProtKB-UniRule"/>
</dbReference>
<dbReference type="NCBIfam" id="TIGR01063">
    <property type="entry name" value="gyrA"/>
    <property type="match status" value="1"/>
</dbReference>
<evidence type="ECO:0000256" key="4">
    <source>
        <dbReference type="ARBA" id="ARBA00022840"/>
    </source>
</evidence>
<keyword evidence="10" id="KW-0175">Coiled coil</keyword>
<evidence type="ECO:0000256" key="9">
    <source>
        <dbReference type="PROSITE-ProRule" id="PRU01384"/>
    </source>
</evidence>
<dbReference type="HAMAP" id="MF_01897">
    <property type="entry name" value="GyrA"/>
    <property type="match status" value="1"/>
</dbReference>
<dbReference type="PANTHER" id="PTHR43493:SF5">
    <property type="entry name" value="DNA GYRASE SUBUNIT A, CHLOROPLASTIC_MITOCHONDRIAL"/>
    <property type="match status" value="1"/>
</dbReference>
<dbReference type="Gene3D" id="3.30.1360.40">
    <property type="match status" value="1"/>
</dbReference>
<dbReference type="FunFam" id="3.30.1360.40:FF:000002">
    <property type="entry name" value="DNA gyrase subunit A"/>
    <property type="match status" value="1"/>
</dbReference>
<comment type="catalytic activity">
    <reaction evidence="1 8 9">
        <text>ATP-dependent breakage, passage and rejoining of double-stranded DNA.</text>
        <dbReference type="EC" id="5.6.2.2"/>
    </reaction>
</comment>
<evidence type="ECO:0000313" key="12">
    <source>
        <dbReference type="EMBL" id="PSF32264.1"/>
    </source>
</evidence>
<keyword evidence="13" id="KW-1185">Reference proteome</keyword>
<evidence type="ECO:0000259" key="11">
    <source>
        <dbReference type="PROSITE" id="PS52040"/>
    </source>
</evidence>
<dbReference type="InterPro" id="IPR006691">
    <property type="entry name" value="GyrA/parC_rep"/>
</dbReference>
<keyword evidence="8" id="KW-0963">Cytoplasm</keyword>
<dbReference type="OrthoDB" id="9806486at2"/>
<dbReference type="FunFam" id="1.10.268.10:FF:000001">
    <property type="entry name" value="DNA gyrase subunit A"/>
    <property type="match status" value="1"/>
</dbReference>
<dbReference type="RefSeq" id="WP_106459023.1">
    <property type="nucleotide sequence ID" value="NZ_PXOH01000038.1"/>
</dbReference>
<evidence type="ECO:0000256" key="8">
    <source>
        <dbReference type="HAMAP-Rule" id="MF_01897"/>
    </source>
</evidence>
<dbReference type="GO" id="GO:0034335">
    <property type="term" value="F:DNA negative supercoiling activity"/>
    <property type="evidence" value="ECO:0007669"/>
    <property type="project" value="UniProtKB-ARBA"/>
</dbReference>
<reference evidence="12 13" key="2">
    <citation type="submission" date="2018-03" db="EMBL/GenBank/DDBJ databases">
        <authorList>
            <person name="Keele B.F."/>
        </authorList>
    </citation>
    <scope>NUCLEOTIDE SEQUENCE [LARGE SCALE GENOMIC DNA]</scope>
    <source>
        <strain evidence="12 13">CCALA 016</strain>
    </source>
</reference>
<dbReference type="Proteomes" id="UP000239001">
    <property type="component" value="Unassembled WGS sequence"/>
</dbReference>
<comment type="function">
    <text evidence="8">A type II topoisomerase that negatively supercoils closed circular double-stranded (ds) DNA in an ATP-dependent manner to modulate DNA topology and maintain chromosomes in an underwound state. Negative supercoiling favors strand separation, and DNA replication, transcription, recombination and repair, all of which involve strand separation. Also able to catalyze the interconversion of other topological isomers of dsDNA rings, including catenanes and knotted rings. Type II topoisomerases break and join 2 DNA strands simultaneously in an ATP-dependent manner.</text>
</comment>
<comment type="caution">
    <text evidence="8">Lacks conserved residue(s) required for the propagation of feature annotation.</text>
</comment>
<dbReference type="GO" id="GO:0003677">
    <property type="term" value="F:DNA binding"/>
    <property type="evidence" value="ECO:0007669"/>
    <property type="project" value="UniProtKB-UniRule"/>
</dbReference>
<dbReference type="SMART" id="SM00434">
    <property type="entry name" value="TOP4c"/>
    <property type="match status" value="1"/>
</dbReference>
<evidence type="ECO:0000313" key="13">
    <source>
        <dbReference type="Proteomes" id="UP000239001"/>
    </source>
</evidence>
<comment type="miscellaneous">
    <text evidence="8">Few gyrases are as efficient as E.coli at forming negative supercoils. Not all organisms have 2 type II topoisomerases; in organisms with a single type II topoisomerase this enzyme also has to decatenate newly replicated chromosomes.</text>
</comment>
<dbReference type="GO" id="GO:0009330">
    <property type="term" value="C:DNA topoisomerase type II (double strand cut, ATP-hydrolyzing) complex"/>
    <property type="evidence" value="ECO:0007669"/>
    <property type="project" value="TreeGrafter"/>
</dbReference>